<dbReference type="AlphaFoldDB" id="A0AAV6VQK0"/>
<gene>
    <name evidence="1" type="ORF">JTE90_007094</name>
</gene>
<comment type="caution">
    <text evidence="1">The sequence shown here is derived from an EMBL/GenBank/DDBJ whole genome shotgun (WGS) entry which is preliminary data.</text>
</comment>
<protein>
    <submittedName>
        <fullName evidence="1">Uncharacterized protein</fullName>
    </submittedName>
</protein>
<accession>A0AAV6VQK0</accession>
<keyword evidence="2" id="KW-1185">Reference proteome</keyword>
<evidence type="ECO:0000313" key="1">
    <source>
        <dbReference type="EMBL" id="KAG8198790.1"/>
    </source>
</evidence>
<evidence type="ECO:0000313" key="2">
    <source>
        <dbReference type="Proteomes" id="UP000827092"/>
    </source>
</evidence>
<dbReference type="EMBL" id="JAFNEN010000035">
    <property type="protein sequence ID" value="KAG8198790.1"/>
    <property type="molecule type" value="Genomic_DNA"/>
</dbReference>
<organism evidence="1 2">
    <name type="scientific">Oedothorax gibbosus</name>
    <dbReference type="NCBI Taxonomy" id="931172"/>
    <lineage>
        <taxon>Eukaryota</taxon>
        <taxon>Metazoa</taxon>
        <taxon>Ecdysozoa</taxon>
        <taxon>Arthropoda</taxon>
        <taxon>Chelicerata</taxon>
        <taxon>Arachnida</taxon>
        <taxon>Araneae</taxon>
        <taxon>Araneomorphae</taxon>
        <taxon>Entelegynae</taxon>
        <taxon>Araneoidea</taxon>
        <taxon>Linyphiidae</taxon>
        <taxon>Erigoninae</taxon>
        <taxon>Oedothorax</taxon>
    </lineage>
</organism>
<dbReference type="Proteomes" id="UP000827092">
    <property type="component" value="Unassembled WGS sequence"/>
</dbReference>
<name>A0AAV6VQK0_9ARAC</name>
<proteinExistence type="predicted"/>
<reference evidence="1 2" key="1">
    <citation type="journal article" date="2022" name="Nat. Ecol. Evol.">
        <title>A masculinizing supergene underlies an exaggerated male reproductive morph in a spider.</title>
        <authorList>
            <person name="Hendrickx F."/>
            <person name="De Corte Z."/>
            <person name="Sonet G."/>
            <person name="Van Belleghem S.M."/>
            <person name="Kostlbacher S."/>
            <person name="Vangestel C."/>
        </authorList>
    </citation>
    <scope>NUCLEOTIDE SEQUENCE [LARGE SCALE GENOMIC DNA]</scope>
    <source>
        <strain evidence="1">W744_W776</strain>
    </source>
</reference>
<sequence length="270" mass="30233">MQSGALEPDDVWKQKLSMDSQEFQEYMEVLLKKEQDDSKNCIKAVEKDPLGDLINEVCASITREAFGSLGQDILSYCPNKYVITPEDIENITKNTVALIKWPSLTLNYVISSPTNPNEQGEHVDVKCIEQGEHVDVKCIEQGEHVDVKCIEQGEHVDVKCIEQGEHVDVKCIEQVEHVDVECIEGNPAKRTSSLVVKTSESLTQIEVITSTKIPGRGRRVVRWIRSKFVKVRKGRDKKGLYDKFKRTGSVEDDKKAMAAATATVVTDGAK</sequence>